<dbReference type="InterPro" id="IPR010982">
    <property type="entry name" value="Lambda_DNA-bd_dom_sf"/>
</dbReference>
<dbReference type="InterPro" id="IPR001387">
    <property type="entry name" value="Cro/C1-type_HTH"/>
</dbReference>
<evidence type="ECO:0000259" key="1">
    <source>
        <dbReference type="PROSITE" id="PS50943"/>
    </source>
</evidence>
<protein>
    <recommendedName>
        <fullName evidence="1">HTH cro/C1-type domain-containing protein</fullName>
    </recommendedName>
</protein>
<dbReference type="SMART" id="SM00530">
    <property type="entry name" value="HTH_XRE"/>
    <property type="match status" value="1"/>
</dbReference>
<keyword evidence="3" id="KW-1185">Reference proteome</keyword>
<name>A0A919XK27_9BACL</name>
<reference evidence="2" key="1">
    <citation type="submission" date="2021-03" db="EMBL/GenBank/DDBJ databases">
        <title>Antimicrobial resistance genes in bacteria isolated from Japanese honey, and their potential for conferring macrolide and lincosamide resistance in the American foulbrood pathogen Paenibacillus larvae.</title>
        <authorList>
            <person name="Okamoto M."/>
            <person name="Kumagai M."/>
            <person name="Kanamori H."/>
            <person name="Takamatsu D."/>
        </authorList>
    </citation>
    <scope>NUCLEOTIDE SEQUENCE</scope>
    <source>
        <strain evidence="2">J2TS6</strain>
    </source>
</reference>
<dbReference type="RefSeq" id="WP_212958844.1">
    <property type="nucleotide sequence ID" value="NZ_BORQ01000009.1"/>
</dbReference>
<dbReference type="GO" id="GO:0003677">
    <property type="term" value="F:DNA binding"/>
    <property type="evidence" value="ECO:0007669"/>
    <property type="project" value="InterPro"/>
</dbReference>
<sequence>MVKGSPKPRITLITLRKQKGSQRKVASDLDITDTYLRMLEKGQATPSVDLLFKTAHYFGTDVYSCWPDLSGDRPTPSPENSIQRN</sequence>
<gene>
    <name evidence="2" type="ORF">J2TS6_55230</name>
</gene>
<dbReference type="Proteomes" id="UP000679779">
    <property type="component" value="Unassembled WGS sequence"/>
</dbReference>
<dbReference type="Pfam" id="PF01381">
    <property type="entry name" value="HTH_3"/>
    <property type="match status" value="1"/>
</dbReference>
<dbReference type="PROSITE" id="PS50943">
    <property type="entry name" value="HTH_CROC1"/>
    <property type="match status" value="1"/>
</dbReference>
<dbReference type="SUPFAM" id="SSF47413">
    <property type="entry name" value="lambda repressor-like DNA-binding domains"/>
    <property type="match status" value="1"/>
</dbReference>
<evidence type="ECO:0000313" key="2">
    <source>
        <dbReference type="EMBL" id="GIO34382.1"/>
    </source>
</evidence>
<dbReference type="AlphaFoldDB" id="A0A919XK27"/>
<dbReference type="CDD" id="cd00093">
    <property type="entry name" value="HTH_XRE"/>
    <property type="match status" value="1"/>
</dbReference>
<feature type="domain" description="HTH cro/C1-type" evidence="1">
    <location>
        <begin position="12"/>
        <end position="65"/>
    </location>
</feature>
<proteinExistence type="predicted"/>
<dbReference type="Gene3D" id="1.10.260.40">
    <property type="entry name" value="lambda repressor-like DNA-binding domains"/>
    <property type="match status" value="1"/>
</dbReference>
<comment type="caution">
    <text evidence="2">The sequence shown here is derived from an EMBL/GenBank/DDBJ whole genome shotgun (WGS) entry which is preliminary data.</text>
</comment>
<organism evidence="2 3">
    <name type="scientific">Paenibacillus albilobatus</name>
    <dbReference type="NCBI Taxonomy" id="2716884"/>
    <lineage>
        <taxon>Bacteria</taxon>
        <taxon>Bacillati</taxon>
        <taxon>Bacillota</taxon>
        <taxon>Bacilli</taxon>
        <taxon>Bacillales</taxon>
        <taxon>Paenibacillaceae</taxon>
        <taxon>Paenibacillus</taxon>
    </lineage>
</organism>
<accession>A0A919XK27</accession>
<evidence type="ECO:0000313" key="3">
    <source>
        <dbReference type="Proteomes" id="UP000679779"/>
    </source>
</evidence>
<dbReference type="EMBL" id="BORQ01000009">
    <property type="protein sequence ID" value="GIO34382.1"/>
    <property type="molecule type" value="Genomic_DNA"/>
</dbReference>